<dbReference type="Pfam" id="PF18701">
    <property type="entry name" value="DUF5641"/>
    <property type="match status" value="1"/>
</dbReference>
<gene>
    <name evidence="2" type="ORF">TTRE_0000691001</name>
</gene>
<keyword evidence="3" id="KW-1185">Reference proteome</keyword>
<dbReference type="AlphaFoldDB" id="A0A077ZDY6"/>
<evidence type="ECO:0000313" key="3">
    <source>
        <dbReference type="Proteomes" id="UP000030665"/>
    </source>
</evidence>
<dbReference type="EMBL" id="HG806374">
    <property type="protein sequence ID" value="CDW58587.1"/>
    <property type="molecule type" value="Genomic_DNA"/>
</dbReference>
<accession>A0A077ZDY6</accession>
<reference evidence="2" key="2">
    <citation type="submission" date="2014-03" db="EMBL/GenBank/DDBJ databases">
        <title>The whipworm genome and dual-species transcriptomics of an intimate host-pathogen interaction.</title>
        <authorList>
            <person name="Foth B.J."/>
            <person name="Tsai I.J."/>
            <person name="Reid A.J."/>
            <person name="Bancroft A.J."/>
            <person name="Nichol S."/>
            <person name="Tracey A."/>
            <person name="Holroyd N."/>
            <person name="Cotton J.A."/>
            <person name="Stanley E.J."/>
            <person name="Zarowiecki M."/>
            <person name="Liu J.Z."/>
            <person name="Huckvale T."/>
            <person name="Cooper P.J."/>
            <person name="Grencis R.K."/>
            <person name="Berriman M."/>
        </authorList>
    </citation>
    <scope>NUCLEOTIDE SEQUENCE [LARGE SCALE GENOMIC DNA]</scope>
</reference>
<feature type="domain" description="DUF5641" evidence="1">
    <location>
        <begin position="130"/>
        <end position="190"/>
    </location>
</feature>
<dbReference type="InterPro" id="IPR040676">
    <property type="entry name" value="DUF5641"/>
</dbReference>
<reference evidence="2" key="1">
    <citation type="submission" date="2014-01" db="EMBL/GenBank/DDBJ databases">
        <authorList>
            <person name="Aslett M."/>
        </authorList>
    </citation>
    <scope>NUCLEOTIDE SEQUENCE</scope>
</reference>
<evidence type="ECO:0000313" key="2">
    <source>
        <dbReference type="EMBL" id="CDW58587.1"/>
    </source>
</evidence>
<evidence type="ECO:0000259" key="1">
    <source>
        <dbReference type="Pfam" id="PF18701"/>
    </source>
</evidence>
<sequence>MGLLRVGGRLDKAQIPLDARHSIMIAQAQRLTHLIVLDIHVKIARTLIRPPAPIMAGLPLARVTLGLPVFTNCGVDYFRPFEDLELSNILQRLDQPKITRRLPLRRVVWKFVLLSCPHVGGAGEALLRSVKRSLKNTDAVIIMEPDTFHGKWTLEKIQEVFPGNDGVVPPAPVRANGTTIHWLAAKLCLLESADEDVDGLSV</sequence>
<dbReference type="PANTHER" id="PTHR47331">
    <property type="entry name" value="PHD-TYPE DOMAIN-CONTAINING PROTEIN"/>
    <property type="match status" value="1"/>
</dbReference>
<dbReference type="Proteomes" id="UP000030665">
    <property type="component" value="Unassembled WGS sequence"/>
</dbReference>
<organism evidence="2 3">
    <name type="scientific">Trichuris trichiura</name>
    <name type="common">Whipworm</name>
    <name type="synonym">Trichocephalus trichiurus</name>
    <dbReference type="NCBI Taxonomy" id="36087"/>
    <lineage>
        <taxon>Eukaryota</taxon>
        <taxon>Metazoa</taxon>
        <taxon>Ecdysozoa</taxon>
        <taxon>Nematoda</taxon>
        <taxon>Enoplea</taxon>
        <taxon>Dorylaimia</taxon>
        <taxon>Trichinellida</taxon>
        <taxon>Trichuridae</taxon>
        <taxon>Trichuris</taxon>
    </lineage>
</organism>
<name>A0A077ZDY6_TRITR</name>
<proteinExistence type="predicted"/>
<protein>
    <recommendedName>
        <fullName evidence="1">DUF5641 domain-containing protein</fullName>
    </recommendedName>
</protein>
<dbReference type="OrthoDB" id="8019190at2759"/>